<reference evidence="3 4" key="1">
    <citation type="journal article" date="2012" name="J. Bacteriol.">
        <title>Draft Genome Sequence of Mesorhizobium alhagi CCNWXJ12-2T, a Novel Salt-Resistant Species Isolated from the Desert of Northwestern China.</title>
        <authorList>
            <person name="Zhou M."/>
            <person name="Chen W."/>
            <person name="Chen H."/>
            <person name="Wei G."/>
        </authorList>
    </citation>
    <scope>NUCLEOTIDE SEQUENCE [LARGE SCALE GENOMIC DNA]</scope>
    <source>
        <strain evidence="3 4">CCNWXJ12-2</strain>
    </source>
</reference>
<feature type="transmembrane region" description="Helical" evidence="2">
    <location>
        <begin position="424"/>
        <end position="444"/>
    </location>
</feature>
<proteinExistence type="predicted"/>
<gene>
    <name evidence="3" type="ORF">MAXJ12_18603</name>
</gene>
<feature type="transmembrane region" description="Helical" evidence="2">
    <location>
        <begin position="305"/>
        <end position="328"/>
    </location>
</feature>
<keyword evidence="2" id="KW-0472">Membrane</keyword>
<dbReference type="PATRIC" id="fig|1107882.3.peg.3640"/>
<sequence>MDLLHSTEFWAGAALLGAYQFAKFNELRSPDQDFAARSALIPNLRAIDFAGRLTYSATLAAFLAATFVIYFILCKISPTILSGWAQISGATPSDELKKFVDTINYPLYIVAVYMGLAQQSIPMLSNIGNVQRNLFHAWMGIPTRVLRASSFFANQIFTRSPNAEKLAKEVEVLRSDAWVGRIDAYADAELYATHLARLKLDDEPELHKATRRELKILTRQLVDVAAVATVRESGVASLSRLADDLRVSMLPNSGWPKAFLAGGILFLVGMTFLWNLIPAFDGLAAQFLGAVPDFWPNNLEFSGQYLISQAGPIFLATGIALGTWVSAFGRRQIAKLDESQRFEGTTALFSRYAGLFAFVLIGTVLFDTCQAFFQYGAYGPGKTTEFMALVKLSLPIYLLHSFIALFVCFMLLRYMDDGMERMWWKTISTILILAVGVALAALFYAAAQVQHQLRLSFGTNGVDLAALMIIINVSAASTAFACAALCKRQAEISSNRAQPPARRDPPRTHARAATVAPVNAPLAPATPAGE</sequence>
<keyword evidence="4" id="KW-1185">Reference proteome</keyword>
<evidence type="ECO:0000313" key="4">
    <source>
        <dbReference type="Proteomes" id="UP000003250"/>
    </source>
</evidence>
<dbReference type="Proteomes" id="UP000003250">
    <property type="component" value="Unassembled WGS sequence"/>
</dbReference>
<keyword evidence="2" id="KW-1133">Transmembrane helix</keyword>
<feature type="transmembrane region" description="Helical" evidence="2">
    <location>
        <begin position="53"/>
        <end position="73"/>
    </location>
</feature>
<evidence type="ECO:0000256" key="2">
    <source>
        <dbReference type="SAM" id="Phobius"/>
    </source>
</evidence>
<evidence type="ECO:0008006" key="5">
    <source>
        <dbReference type="Google" id="ProtNLM"/>
    </source>
</evidence>
<dbReference type="EMBL" id="AHAM01000149">
    <property type="protein sequence ID" value="EHK55715.1"/>
    <property type="molecule type" value="Genomic_DNA"/>
</dbReference>
<protein>
    <recommendedName>
        <fullName evidence="5">Transmembrane protein</fullName>
    </recommendedName>
</protein>
<feature type="transmembrane region" description="Helical" evidence="2">
    <location>
        <begin position="464"/>
        <end position="486"/>
    </location>
</feature>
<organism evidence="3 4">
    <name type="scientific">Mesorhizobium alhagi CCNWXJ12-2</name>
    <dbReference type="NCBI Taxonomy" id="1107882"/>
    <lineage>
        <taxon>Bacteria</taxon>
        <taxon>Pseudomonadati</taxon>
        <taxon>Pseudomonadota</taxon>
        <taxon>Alphaproteobacteria</taxon>
        <taxon>Hyphomicrobiales</taxon>
        <taxon>Phyllobacteriaceae</taxon>
        <taxon>Allomesorhizobium</taxon>
    </lineage>
</organism>
<evidence type="ECO:0000313" key="3">
    <source>
        <dbReference type="EMBL" id="EHK55715.1"/>
    </source>
</evidence>
<feature type="region of interest" description="Disordered" evidence="1">
    <location>
        <begin position="495"/>
        <end position="530"/>
    </location>
</feature>
<evidence type="ECO:0000256" key="1">
    <source>
        <dbReference type="SAM" id="MobiDB-lite"/>
    </source>
</evidence>
<accession>H0HU79</accession>
<keyword evidence="2" id="KW-0812">Transmembrane</keyword>
<feature type="transmembrane region" description="Helical" evidence="2">
    <location>
        <begin position="258"/>
        <end position="277"/>
    </location>
</feature>
<feature type="transmembrane region" description="Helical" evidence="2">
    <location>
        <begin position="393"/>
        <end position="412"/>
    </location>
</feature>
<feature type="transmembrane region" description="Helical" evidence="2">
    <location>
        <begin position="349"/>
        <end position="373"/>
    </location>
</feature>
<name>H0HU79_9HYPH</name>
<dbReference type="AlphaFoldDB" id="H0HU79"/>